<feature type="compositionally biased region" description="Basic and acidic residues" evidence="14">
    <location>
        <begin position="189"/>
        <end position="213"/>
    </location>
</feature>
<dbReference type="CDD" id="cd03702">
    <property type="entry name" value="IF2_mtIF2_II"/>
    <property type="match status" value="1"/>
</dbReference>
<dbReference type="CDD" id="cd01887">
    <property type="entry name" value="IF2_eIF5B"/>
    <property type="match status" value="1"/>
</dbReference>
<gene>
    <name evidence="16" type="primary">PARPA_13336.1 scaffold 46779</name>
</gene>
<dbReference type="FunFam" id="2.40.30.10:FF:000007">
    <property type="entry name" value="Translation initiation factor IF-2"/>
    <property type="match status" value="1"/>
</dbReference>
<feature type="domain" description="Tr-type G" evidence="15">
    <location>
        <begin position="323"/>
        <end position="491"/>
    </location>
</feature>
<dbReference type="Gene3D" id="2.40.30.10">
    <property type="entry name" value="Translation factors"/>
    <property type="match status" value="2"/>
</dbReference>
<evidence type="ECO:0000256" key="9">
    <source>
        <dbReference type="ARBA" id="ARBA00023128"/>
    </source>
</evidence>
<dbReference type="SUPFAM" id="SSF52540">
    <property type="entry name" value="P-loop containing nucleoside triphosphate hydrolases"/>
    <property type="match status" value="1"/>
</dbReference>
<evidence type="ECO:0000256" key="11">
    <source>
        <dbReference type="ARBA" id="ARBA00025162"/>
    </source>
</evidence>
<dbReference type="STRING" id="35722.A0A0B7NVJ8"/>
<feature type="region of interest" description="Disordered" evidence="14">
    <location>
        <begin position="92"/>
        <end position="213"/>
    </location>
</feature>
<evidence type="ECO:0000256" key="3">
    <source>
        <dbReference type="ARBA" id="ARBA00007733"/>
    </source>
</evidence>
<keyword evidence="4" id="KW-0963">Cytoplasm</keyword>
<comment type="similarity">
    <text evidence="3">Belongs to the TRAFAC class translation factor GTPase superfamily. Classic translation factor GTPase family. IF-2 subfamily.</text>
</comment>
<dbReference type="InterPro" id="IPR000795">
    <property type="entry name" value="T_Tr_GTP-bd_dom"/>
</dbReference>
<comment type="function">
    <text evidence="11">One of the essential components for the initiation of protein synthesis. Protects formylmethionyl-tRNA from spontaneous hydrolysis and promotes its binding to the 30S ribosomal subunits. Also involved in the hydrolysis of GTP during the formation of the 70S ribosomal complex.</text>
</comment>
<dbReference type="GO" id="GO:0005525">
    <property type="term" value="F:GTP binding"/>
    <property type="evidence" value="ECO:0007669"/>
    <property type="project" value="UniProtKB-KW"/>
</dbReference>
<dbReference type="InterPro" id="IPR005225">
    <property type="entry name" value="Small_GTP-bd"/>
</dbReference>
<dbReference type="HAMAP" id="MF_00100_B">
    <property type="entry name" value="IF_2_B"/>
    <property type="match status" value="1"/>
</dbReference>
<evidence type="ECO:0000256" key="12">
    <source>
        <dbReference type="ARBA" id="ARBA00044200"/>
    </source>
</evidence>
<evidence type="ECO:0000256" key="5">
    <source>
        <dbReference type="ARBA" id="ARBA00022540"/>
    </source>
</evidence>
<dbReference type="PANTHER" id="PTHR43381:SF20">
    <property type="entry name" value="TRANSLATION INITIATION FACTOR IF-2, MITOCHONDRIAL"/>
    <property type="match status" value="1"/>
</dbReference>
<dbReference type="InterPro" id="IPR044145">
    <property type="entry name" value="IF2_II"/>
</dbReference>
<dbReference type="Gene3D" id="3.40.50.300">
    <property type="entry name" value="P-loop containing nucleotide triphosphate hydrolases"/>
    <property type="match status" value="1"/>
</dbReference>
<dbReference type="GO" id="GO:0003743">
    <property type="term" value="F:translation initiation factor activity"/>
    <property type="evidence" value="ECO:0007669"/>
    <property type="project" value="UniProtKB-KW"/>
</dbReference>
<dbReference type="OrthoDB" id="361630at2759"/>
<evidence type="ECO:0000259" key="15">
    <source>
        <dbReference type="PROSITE" id="PS51722"/>
    </source>
</evidence>
<evidence type="ECO:0000256" key="13">
    <source>
        <dbReference type="SAM" id="Coils"/>
    </source>
</evidence>
<organism evidence="16 17">
    <name type="scientific">Parasitella parasitica</name>
    <dbReference type="NCBI Taxonomy" id="35722"/>
    <lineage>
        <taxon>Eukaryota</taxon>
        <taxon>Fungi</taxon>
        <taxon>Fungi incertae sedis</taxon>
        <taxon>Mucoromycota</taxon>
        <taxon>Mucoromycotina</taxon>
        <taxon>Mucoromycetes</taxon>
        <taxon>Mucorales</taxon>
        <taxon>Mucorineae</taxon>
        <taxon>Mucoraceae</taxon>
        <taxon>Parasitella</taxon>
    </lineage>
</organism>
<evidence type="ECO:0000256" key="1">
    <source>
        <dbReference type="ARBA" id="ARBA00004173"/>
    </source>
</evidence>
<dbReference type="InterPro" id="IPR023115">
    <property type="entry name" value="TIF_IF2_dom3"/>
</dbReference>
<keyword evidence="9" id="KW-0496">Mitochondrion</keyword>
<feature type="compositionally biased region" description="Basic and acidic residues" evidence="14">
    <location>
        <begin position="161"/>
        <end position="180"/>
    </location>
</feature>
<evidence type="ECO:0000256" key="10">
    <source>
        <dbReference type="ARBA" id="ARBA00023134"/>
    </source>
</evidence>
<evidence type="ECO:0000313" key="17">
    <source>
        <dbReference type="Proteomes" id="UP000054107"/>
    </source>
</evidence>
<dbReference type="InterPro" id="IPR004161">
    <property type="entry name" value="EFTu-like_2"/>
</dbReference>
<dbReference type="SUPFAM" id="SSF50447">
    <property type="entry name" value="Translation proteins"/>
    <property type="match status" value="2"/>
</dbReference>
<dbReference type="InterPro" id="IPR053905">
    <property type="entry name" value="EF-G-like_DII"/>
</dbReference>
<dbReference type="InterPro" id="IPR015760">
    <property type="entry name" value="TIF_IF2"/>
</dbReference>
<keyword evidence="5" id="KW-0396">Initiation factor</keyword>
<accession>A0A0B7NVJ8</accession>
<keyword evidence="6" id="KW-0547">Nucleotide-binding</keyword>
<comment type="subcellular location">
    <subcellularLocation>
        <location evidence="2">Cytoplasm</location>
    </subcellularLocation>
    <subcellularLocation>
        <location evidence="1">Mitochondrion</location>
    </subcellularLocation>
</comment>
<keyword evidence="8" id="KW-0809">Transit peptide</keyword>
<sequence length="880" mass="97520">MKTLSFNSKYMFILMNTEFEVRQYIRTAETFVANINTLTAIAGRNAWLVTRKVLQVLTESCRKIGYGRASRERCWMGRPMFFQTTSRLLKEARTKPVKTSTGGGERAGLGMPTNATLGAGGKKPSKGLSKTNWSRPSAQETTNSTVDGKRVAPQRNWNRPVDFHSEKHAGETYKTHERHVNKFSKPPPKKTETQALKRDRKKREEELASMEKEVEKERQQIAIRKAKQKAKEKEEQSNQMKDVYIPEIVNVANLSRVLGVRIEQLVRTMEELEMGNTSHDRMLSADESSLIAMQLDMNPIVDSRQSLDLFPRSASLDHSLLLDRPPIVTIMGHVDHGKTTLLDTLRKASVAAGEAGGITQHIGAFSVKLPSNKTITFLDTPGHAAFSAMRQRGAQVTDIVVLVVAADDGVMPQTQEAIQHAHAANVPLVVAINKCDKPGVDTTRVKQELARYNVHLEEIGGDVPCVEVSGLTGKNLDQLEETIVTLSEILELKADRKPGAAEGVVIESQIEKGRGNVATILVLRGILKAGSVVVAGQTWCKVKSMTDYQGKPVKEATPGMPVKVIGWKDVPGAGDEMLTATDENLAKTVVDNRVARHQREQQLRDLQIINDKRRQQREQLEQERMAEKAYKKEMYMYQKGLSEVLPDSLGKRLSAIQANLKDENNDDDVQKDRLELRAVVKGDVSGTVEAVVDCLAGLQNKQIRVKVIHSGVGNISEGDVQLAAACEGQVIGFNVKAEKRIQAEAGKIGVPVKSYSIIYKLLEEVKDQLSDMLPPILSTQVTGEAALLQVFDINTKGRETKPVAGCRVTNGTIHKNSRVRVVRNKETIWEGELDALRQVKKDIQEAKKGLECGMSFDGFNDFKPGDIIQSVQTIETKQKL</sequence>
<dbReference type="InterPro" id="IPR027417">
    <property type="entry name" value="P-loop_NTPase"/>
</dbReference>
<name>A0A0B7NVJ8_9FUNG</name>
<dbReference type="AlphaFoldDB" id="A0A0B7NVJ8"/>
<evidence type="ECO:0000256" key="2">
    <source>
        <dbReference type="ARBA" id="ARBA00004496"/>
    </source>
</evidence>
<evidence type="ECO:0000256" key="4">
    <source>
        <dbReference type="ARBA" id="ARBA00022490"/>
    </source>
</evidence>
<dbReference type="FunFam" id="2.40.30.10:FF:000008">
    <property type="entry name" value="Translation initiation factor IF-2"/>
    <property type="match status" value="1"/>
</dbReference>
<evidence type="ECO:0000313" key="16">
    <source>
        <dbReference type="EMBL" id="CEP19024.1"/>
    </source>
</evidence>
<reference evidence="16 17" key="1">
    <citation type="submission" date="2014-09" db="EMBL/GenBank/DDBJ databases">
        <authorList>
            <person name="Ellenberger Sabrina"/>
        </authorList>
    </citation>
    <scope>NUCLEOTIDE SEQUENCE [LARGE SCALE GENOMIC DNA]</scope>
    <source>
        <strain evidence="16 17">CBS 412.66</strain>
    </source>
</reference>
<feature type="compositionally biased region" description="Polar residues" evidence="14">
    <location>
        <begin position="128"/>
        <end position="146"/>
    </location>
</feature>
<dbReference type="EMBL" id="LN734001">
    <property type="protein sequence ID" value="CEP19024.1"/>
    <property type="molecule type" value="Genomic_DNA"/>
</dbReference>
<dbReference type="Proteomes" id="UP000054107">
    <property type="component" value="Unassembled WGS sequence"/>
</dbReference>
<dbReference type="Pfam" id="PF03144">
    <property type="entry name" value="GTP_EFTU_D2"/>
    <property type="match status" value="1"/>
</dbReference>
<feature type="coiled-coil region" evidence="13">
    <location>
        <begin position="599"/>
        <end position="633"/>
    </location>
</feature>
<dbReference type="PROSITE" id="PS51722">
    <property type="entry name" value="G_TR_2"/>
    <property type="match status" value="1"/>
</dbReference>
<dbReference type="SUPFAM" id="SSF52156">
    <property type="entry name" value="Initiation factor IF2/eIF5b, domain 3"/>
    <property type="match status" value="1"/>
</dbReference>
<dbReference type="FunFam" id="3.40.50.300:FF:000019">
    <property type="entry name" value="Translation initiation factor IF-2"/>
    <property type="match status" value="1"/>
</dbReference>
<evidence type="ECO:0000256" key="6">
    <source>
        <dbReference type="ARBA" id="ARBA00022741"/>
    </source>
</evidence>
<keyword evidence="7" id="KW-0648">Protein biosynthesis</keyword>
<dbReference type="FunFam" id="3.40.50.10050:FF:000001">
    <property type="entry name" value="Translation initiation factor IF-2"/>
    <property type="match status" value="1"/>
</dbReference>
<dbReference type="InterPro" id="IPR000178">
    <property type="entry name" value="TF_IF2_bacterial-like"/>
</dbReference>
<evidence type="ECO:0000256" key="7">
    <source>
        <dbReference type="ARBA" id="ARBA00022917"/>
    </source>
</evidence>
<evidence type="ECO:0000256" key="8">
    <source>
        <dbReference type="ARBA" id="ARBA00022946"/>
    </source>
</evidence>
<dbReference type="InterPro" id="IPR009000">
    <property type="entry name" value="Transl_B-barrel_sf"/>
</dbReference>
<keyword evidence="10" id="KW-0342">GTP-binding</keyword>
<dbReference type="NCBIfam" id="TIGR00231">
    <property type="entry name" value="small_GTP"/>
    <property type="match status" value="1"/>
</dbReference>
<dbReference type="Pfam" id="PF00009">
    <property type="entry name" value="GTP_EFTU"/>
    <property type="match status" value="1"/>
</dbReference>
<proteinExistence type="inferred from homology"/>
<dbReference type="Gene3D" id="3.40.50.10050">
    <property type="entry name" value="Translation initiation factor IF- 2, domain 3"/>
    <property type="match status" value="1"/>
</dbReference>
<dbReference type="GO" id="GO:0003924">
    <property type="term" value="F:GTPase activity"/>
    <property type="evidence" value="ECO:0007669"/>
    <property type="project" value="InterPro"/>
</dbReference>
<keyword evidence="13" id="KW-0175">Coiled coil</keyword>
<dbReference type="CDD" id="cd03692">
    <property type="entry name" value="mtIF2_IVc"/>
    <property type="match status" value="1"/>
</dbReference>
<protein>
    <recommendedName>
        <fullName evidence="12">Translation initiation factor IF-2, mitochondrial</fullName>
    </recommendedName>
</protein>
<dbReference type="Pfam" id="PF11987">
    <property type="entry name" value="IF-2"/>
    <property type="match status" value="1"/>
</dbReference>
<dbReference type="GO" id="GO:0005739">
    <property type="term" value="C:mitochondrion"/>
    <property type="evidence" value="ECO:0007669"/>
    <property type="project" value="UniProtKB-SubCell"/>
</dbReference>
<keyword evidence="17" id="KW-1185">Reference proteome</keyword>
<dbReference type="PANTHER" id="PTHR43381">
    <property type="entry name" value="TRANSLATION INITIATION FACTOR IF-2-RELATED"/>
    <property type="match status" value="1"/>
</dbReference>
<dbReference type="Pfam" id="PF22042">
    <property type="entry name" value="EF-G_D2"/>
    <property type="match status" value="1"/>
</dbReference>
<evidence type="ECO:0000256" key="14">
    <source>
        <dbReference type="SAM" id="MobiDB-lite"/>
    </source>
</evidence>
<dbReference type="InterPro" id="IPR036925">
    <property type="entry name" value="TIF_IF2_dom3_sf"/>
</dbReference>